<dbReference type="InterPro" id="IPR036286">
    <property type="entry name" value="LexA/Signal_pep-like_sf"/>
</dbReference>
<keyword evidence="4 7" id="KW-0068">Autocatalytic cleavage</keyword>
<protein>
    <submittedName>
        <fullName evidence="9">LexA family transcriptional regulator</fullName>
    </submittedName>
</protein>
<comment type="caution">
    <text evidence="9">The sequence shown here is derived from an EMBL/GenBank/DDBJ whole genome shotgun (WGS) entry which is preliminary data.</text>
</comment>
<keyword evidence="3 7" id="KW-0378">Hydrolase</keyword>
<dbReference type="InterPro" id="IPR006197">
    <property type="entry name" value="Peptidase_S24_LexA"/>
</dbReference>
<evidence type="ECO:0000313" key="10">
    <source>
        <dbReference type="Proteomes" id="UP000031594"/>
    </source>
</evidence>
<organism evidence="9 10">
    <name type="scientific">Methylacidiphilum kamchatkense Kam1</name>
    <dbReference type="NCBI Taxonomy" id="1202785"/>
    <lineage>
        <taxon>Bacteria</taxon>
        <taxon>Pseudomonadati</taxon>
        <taxon>Verrucomicrobiota</taxon>
        <taxon>Methylacidiphilae</taxon>
        <taxon>Methylacidiphilales</taxon>
        <taxon>Methylacidiphilaceae</taxon>
        <taxon>Methylacidiphilum (ex Ratnadevi et al. 2023)</taxon>
    </lineage>
</organism>
<evidence type="ECO:0000256" key="2">
    <source>
        <dbReference type="ARBA" id="ARBA00022763"/>
    </source>
</evidence>
<dbReference type="InterPro" id="IPR015927">
    <property type="entry name" value="Peptidase_S24_S26A/B/C"/>
</dbReference>
<dbReference type="EMBL" id="JQNX01000001">
    <property type="protein sequence ID" value="KIE59463.1"/>
    <property type="molecule type" value="Genomic_DNA"/>
</dbReference>
<evidence type="ECO:0000259" key="8">
    <source>
        <dbReference type="Pfam" id="PF00717"/>
    </source>
</evidence>
<evidence type="ECO:0000256" key="6">
    <source>
        <dbReference type="ARBA" id="ARBA00023236"/>
    </source>
</evidence>
<dbReference type="CDD" id="cd06529">
    <property type="entry name" value="S24_LexA-like"/>
    <property type="match status" value="1"/>
</dbReference>
<dbReference type="RefSeq" id="WP_039720716.1">
    <property type="nucleotide sequence ID" value="NZ_JQNX01000001.1"/>
</dbReference>
<evidence type="ECO:0000256" key="1">
    <source>
        <dbReference type="ARBA" id="ARBA00007484"/>
    </source>
</evidence>
<dbReference type="InterPro" id="IPR039418">
    <property type="entry name" value="LexA-like"/>
</dbReference>
<dbReference type="PANTHER" id="PTHR33516:SF2">
    <property type="entry name" value="LEXA REPRESSOR-RELATED"/>
    <property type="match status" value="1"/>
</dbReference>
<name>A0ABR4ZZA9_9BACT</name>
<sequence>MKEKLEDRYLERERNALCDEPLETFLTATLSSYPPEGLPTESQPALVFSSEGKISEFYRLKKEEKPWEYPLYGSLVAAGFPNPGDDYLEKSLSLDELLVKRPSSTFFVRASGYSMEGEGIRNGDILVVDRAETPKNGSIVIAAINGELAVKKLRIEGGRAWLLSVPHHQESKAFSIEIKEEIELVIWGVVTAVIHKVC</sequence>
<keyword evidence="10" id="KW-1185">Reference proteome</keyword>
<dbReference type="InterPro" id="IPR050077">
    <property type="entry name" value="LexA_repressor"/>
</dbReference>
<keyword evidence="5" id="KW-0234">DNA repair</keyword>
<evidence type="ECO:0000256" key="7">
    <source>
        <dbReference type="RuleBase" id="RU003991"/>
    </source>
</evidence>
<dbReference type="Gene3D" id="2.10.109.10">
    <property type="entry name" value="Umud Fragment, subunit A"/>
    <property type="match status" value="1"/>
</dbReference>
<accession>A0ABR4ZZA9</accession>
<keyword evidence="2" id="KW-0227">DNA damage</keyword>
<reference evidence="9 10" key="1">
    <citation type="submission" date="2014-08" db="EMBL/GenBank/DDBJ databases">
        <title>Methylacidiphilum kamchatkense strain Kam1 draft genome sequence.</title>
        <authorList>
            <person name="Birkeland N.-K."/>
            <person name="Erikstad H.A."/>
        </authorList>
    </citation>
    <scope>NUCLEOTIDE SEQUENCE [LARGE SCALE GENOMIC DNA]</scope>
    <source>
        <strain evidence="9 10">Kam1</strain>
    </source>
</reference>
<evidence type="ECO:0000256" key="4">
    <source>
        <dbReference type="ARBA" id="ARBA00022813"/>
    </source>
</evidence>
<evidence type="ECO:0000313" key="9">
    <source>
        <dbReference type="EMBL" id="KIE59463.1"/>
    </source>
</evidence>
<proteinExistence type="inferred from homology"/>
<keyword evidence="6" id="KW-0742">SOS response</keyword>
<comment type="similarity">
    <text evidence="1 7">Belongs to the peptidase S24 family.</text>
</comment>
<evidence type="ECO:0000256" key="3">
    <source>
        <dbReference type="ARBA" id="ARBA00022801"/>
    </source>
</evidence>
<gene>
    <name evidence="9" type="ORF">A946_01960</name>
</gene>
<dbReference type="Proteomes" id="UP000031594">
    <property type="component" value="Unassembled WGS sequence"/>
</dbReference>
<dbReference type="PANTHER" id="PTHR33516">
    <property type="entry name" value="LEXA REPRESSOR"/>
    <property type="match status" value="1"/>
</dbReference>
<dbReference type="Pfam" id="PF00717">
    <property type="entry name" value="Peptidase_S24"/>
    <property type="match status" value="1"/>
</dbReference>
<dbReference type="SUPFAM" id="SSF51306">
    <property type="entry name" value="LexA/Signal peptidase"/>
    <property type="match status" value="1"/>
</dbReference>
<feature type="domain" description="Peptidase S24/S26A/S26B/S26C" evidence="8">
    <location>
        <begin position="70"/>
        <end position="190"/>
    </location>
</feature>
<dbReference type="NCBIfam" id="NF007621">
    <property type="entry name" value="PRK10276.1"/>
    <property type="match status" value="1"/>
</dbReference>
<evidence type="ECO:0000256" key="5">
    <source>
        <dbReference type="ARBA" id="ARBA00023204"/>
    </source>
</evidence>
<dbReference type="PRINTS" id="PR00726">
    <property type="entry name" value="LEXASERPTASE"/>
</dbReference>